<dbReference type="Gene3D" id="1.20.1250.20">
    <property type="entry name" value="MFS general substrate transporter like domains"/>
    <property type="match status" value="1"/>
</dbReference>
<sequence>MERLERFMSRPLAKPYRSGEIKDNEAPFLSRDGYLDFSPDDIENPQNWSRLRKWYITSVCYLAVINATFASSSPTGCLLNLSESLHVSEEAGRLVVTLFLMGYVAGPLLWAPLSELYGRRWIFYSTFICYFAFNFLCAFTPNFAGLLVGRFLTGTFVSAAISNSPGVLVDLWGPADLPDVITLYAVMNFVGPALGPVTGGFLQITEDWRWAFYENIWLSFVTMLLLFTIPETLPSTVLLNKAKRIRRAKWEGYEDIKAPVEATDHISVVYCLLYMLFAIYPYVFQEKRGWNAGVGELPLVGVVIGACMGGAFVVWASHKAQKKSSTSNYQSSPEEKLPIAMVGSVLFPIAMFWFAWTGEYNSIHWIMPTIAGVFLSAAIMLIFVGYLGYLSNTYLMYTASALAANTVARSAAASASPLFTTYMLDAMGVGGAGSLIGGVACLLVPTPFIFYKYGRPIRERSRFAPTAPKPG</sequence>
<feature type="transmembrane region" description="Helical" evidence="8">
    <location>
        <begin position="337"/>
        <end position="356"/>
    </location>
</feature>
<feature type="transmembrane region" description="Helical" evidence="8">
    <location>
        <begin position="147"/>
        <end position="169"/>
    </location>
</feature>
<evidence type="ECO:0000256" key="5">
    <source>
        <dbReference type="ARBA" id="ARBA00022989"/>
    </source>
</evidence>
<keyword evidence="11" id="KW-1185">Reference proteome</keyword>
<evidence type="ECO:0000256" key="7">
    <source>
        <dbReference type="ARBA" id="ARBA00038459"/>
    </source>
</evidence>
<dbReference type="InterPro" id="IPR011701">
    <property type="entry name" value="MFS"/>
</dbReference>
<dbReference type="EMBL" id="JAXOVC010000006">
    <property type="protein sequence ID" value="KAK4499740.1"/>
    <property type="molecule type" value="Genomic_DNA"/>
</dbReference>
<keyword evidence="4 8" id="KW-0812">Transmembrane</keyword>
<dbReference type="InterPro" id="IPR036259">
    <property type="entry name" value="MFS_trans_sf"/>
</dbReference>
<dbReference type="Pfam" id="PF07690">
    <property type="entry name" value="MFS_1"/>
    <property type="match status" value="1"/>
</dbReference>
<dbReference type="CDD" id="cd17323">
    <property type="entry name" value="MFS_Tpo1_MDR_like"/>
    <property type="match status" value="1"/>
</dbReference>
<dbReference type="Proteomes" id="UP001305779">
    <property type="component" value="Unassembled WGS sequence"/>
</dbReference>
<feature type="transmembrane region" description="Helical" evidence="8">
    <location>
        <begin position="216"/>
        <end position="239"/>
    </location>
</feature>
<reference evidence="10 11" key="1">
    <citation type="journal article" date="2023" name="G3 (Bethesda)">
        <title>A chromosome-level genome assembly of Zasmidium syzygii isolated from banana leaves.</title>
        <authorList>
            <person name="van Westerhoven A.C."/>
            <person name="Mehrabi R."/>
            <person name="Talebi R."/>
            <person name="Steentjes M.B.F."/>
            <person name="Corcolon B."/>
            <person name="Chong P.A."/>
            <person name="Kema G.H.J."/>
            <person name="Seidl M.F."/>
        </authorList>
    </citation>
    <scope>NUCLEOTIDE SEQUENCE [LARGE SCALE GENOMIC DNA]</scope>
    <source>
        <strain evidence="10 11">P124</strain>
    </source>
</reference>
<keyword evidence="3" id="KW-1003">Cell membrane</keyword>
<feature type="transmembrane region" description="Helical" evidence="8">
    <location>
        <begin position="362"/>
        <end position="387"/>
    </location>
</feature>
<feature type="transmembrane region" description="Helical" evidence="8">
    <location>
        <begin position="91"/>
        <end position="110"/>
    </location>
</feature>
<name>A0ABR0EF23_ZASCE</name>
<dbReference type="PROSITE" id="PS50850">
    <property type="entry name" value="MFS"/>
    <property type="match status" value="1"/>
</dbReference>
<evidence type="ECO:0000256" key="8">
    <source>
        <dbReference type="SAM" id="Phobius"/>
    </source>
</evidence>
<evidence type="ECO:0000256" key="4">
    <source>
        <dbReference type="ARBA" id="ARBA00022692"/>
    </source>
</evidence>
<gene>
    <name evidence="10" type="ORF">PRZ48_007926</name>
</gene>
<feature type="transmembrane region" description="Helical" evidence="8">
    <location>
        <begin position="394"/>
        <end position="412"/>
    </location>
</feature>
<evidence type="ECO:0000256" key="6">
    <source>
        <dbReference type="ARBA" id="ARBA00023136"/>
    </source>
</evidence>
<evidence type="ECO:0000256" key="3">
    <source>
        <dbReference type="ARBA" id="ARBA00022475"/>
    </source>
</evidence>
<feature type="domain" description="Major facilitator superfamily (MFS) profile" evidence="9">
    <location>
        <begin position="56"/>
        <end position="455"/>
    </location>
</feature>
<evidence type="ECO:0000259" key="9">
    <source>
        <dbReference type="PROSITE" id="PS50850"/>
    </source>
</evidence>
<comment type="subcellular location">
    <subcellularLocation>
        <location evidence="1">Cell membrane</location>
        <topology evidence="1">Multi-pass membrane protein</topology>
    </subcellularLocation>
</comment>
<organism evidence="10 11">
    <name type="scientific">Zasmidium cellare</name>
    <name type="common">Wine cellar mold</name>
    <name type="synonym">Racodium cellare</name>
    <dbReference type="NCBI Taxonomy" id="395010"/>
    <lineage>
        <taxon>Eukaryota</taxon>
        <taxon>Fungi</taxon>
        <taxon>Dikarya</taxon>
        <taxon>Ascomycota</taxon>
        <taxon>Pezizomycotina</taxon>
        <taxon>Dothideomycetes</taxon>
        <taxon>Dothideomycetidae</taxon>
        <taxon>Mycosphaerellales</taxon>
        <taxon>Mycosphaerellaceae</taxon>
        <taxon>Zasmidium</taxon>
    </lineage>
</organism>
<comment type="caution">
    <text evidence="10">The sequence shown here is derived from an EMBL/GenBank/DDBJ whole genome shotgun (WGS) entry which is preliminary data.</text>
</comment>
<accession>A0ABR0EF23</accession>
<feature type="transmembrane region" description="Helical" evidence="8">
    <location>
        <begin position="432"/>
        <end position="451"/>
    </location>
</feature>
<feature type="transmembrane region" description="Helical" evidence="8">
    <location>
        <begin position="297"/>
        <end position="316"/>
    </location>
</feature>
<dbReference type="PANTHER" id="PTHR23502:SF186">
    <property type="entry name" value="MAJOR FACILITATOR SUPERFAMILY (MFS) PROFILE DOMAIN-CONTAINING PROTEIN"/>
    <property type="match status" value="1"/>
</dbReference>
<feature type="transmembrane region" description="Helical" evidence="8">
    <location>
        <begin position="181"/>
        <end position="204"/>
    </location>
</feature>
<feature type="transmembrane region" description="Helical" evidence="8">
    <location>
        <begin position="266"/>
        <end position="285"/>
    </location>
</feature>
<keyword evidence="5 8" id="KW-1133">Transmembrane helix</keyword>
<protein>
    <recommendedName>
        <fullName evidence="9">Major facilitator superfamily (MFS) profile domain-containing protein</fullName>
    </recommendedName>
</protein>
<keyword evidence="2" id="KW-0813">Transport</keyword>
<dbReference type="InterPro" id="IPR020846">
    <property type="entry name" value="MFS_dom"/>
</dbReference>
<feature type="transmembrane region" description="Helical" evidence="8">
    <location>
        <begin position="54"/>
        <end position="71"/>
    </location>
</feature>
<comment type="similarity">
    <text evidence="7">Belongs to the major facilitator superfamily. DHA1 family. Polyamines/proton antiporter (TC 2.A.1.2.16) subfamily.</text>
</comment>
<evidence type="ECO:0000313" key="10">
    <source>
        <dbReference type="EMBL" id="KAK4499740.1"/>
    </source>
</evidence>
<evidence type="ECO:0000313" key="11">
    <source>
        <dbReference type="Proteomes" id="UP001305779"/>
    </source>
</evidence>
<dbReference type="PANTHER" id="PTHR23502">
    <property type="entry name" value="MAJOR FACILITATOR SUPERFAMILY"/>
    <property type="match status" value="1"/>
</dbReference>
<evidence type="ECO:0000256" key="1">
    <source>
        <dbReference type="ARBA" id="ARBA00004651"/>
    </source>
</evidence>
<keyword evidence="6 8" id="KW-0472">Membrane</keyword>
<dbReference type="SUPFAM" id="SSF103473">
    <property type="entry name" value="MFS general substrate transporter"/>
    <property type="match status" value="1"/>
</dbReference>
<evidence type="ECO:0000256" key="2">
    <source>
        <dbReference type="ARBA" id="ARBA00022448"/>
    </source>
</evidence>
<feature type="transmembrane region" description="Helical" evidence="8">
    <location>
        <begin position="122"/>
        <end position="141"/>
    </location>
</feature>
<proteinExistence type="inferred from homology"/>